<comment type="caution">
    <text evidence="2">The sequence shown here is derived from an EMBL/GenBank/DDBJ whole genome shotgun (WGS) entry which is preliminary data.</text>
</comment>
<dbReference type="InterPro" id="IPR023213">
    <property type="entry name" value="CAT-like_dom_sf"/>
</dbReference>
<dbReference type="AlphaFoldDB" id="K1S2L8"/>
<evidence type="ECO:0000259" key="1">
    <source>
        <dbReference type="PROSITE" id="PS50075"/>
    </source>
</evidence>
<dbReference type="InterPro" id="IPR009081">
    <property type="entry name" value="PP-bd_ACP"/>
</dbReference>
<dbReference type="EMBL" id="AJWY01011739">
    <property type="protein sequence ID" value="EKC51918.1"/>
    <property type="molecule type" value="Genomic_DNA"/>
</dbReference>
<feature type="domain" description="Carrier" evidence="1">
    <location>
        <begin position="1"/>
        <end position="72"/>
    </location>
</feature>
<protein>
    <submittedName>
        <fullName evidence="2">Non-ribosomal peptide synthase</fullName>
    </submittedName>
</protein>
<dbReference type="PROSITE" id="PS50075">
    <property type="entry name" value="CARRIER"/>
    <property type="match status" value="1"/>
</dbReference>
<dbReference type="InterPro" id="IPR036736">
    <property type="entry name" value="ACP-like_sf"/>
</dbReference>
<dbReference type="Gene3D" id="1.10.1200.10">
    <property type="entry name" value="ACP-like"/>
    <property type="match status" value="1"/>
</dbReference>
<dbReference type="PANTHER" id="PTHR45398">
    <property type="match status" value="1"/>
</dbReference>
<sequence length="174" mass="20114">MEYIEIKEQIKQKLPVARDLGDSENLLELGLSSLTIMRLVNQWRKQGVKVSFGSLMENPTLEGWWALIQRSMKKKAGKKRAQESKITPEKDMKQPFPLTDVQYAYWVGRDEEQALGGIDCHAYLEFDGGNIDPERLEKAWNVLQYHHPMLRACFLEDGTQKILDKPYCEKIKGS</sequence>
<name>K1S2L8_9ZZZZ</name>
<dbReference type="Gene3D" id="3.30.559.10">
    <property type="entry name" value="Chloramphenicol acetyltransferase-like domain"/>
    <property type="match status" value="1"/>
</dbReference>
<dbReference type="PANTHER" id="PTHR45398:SF1">
    <property type="entry name" value="ENZYME, PUTATIVE (JCVI)-RELATED"/>
    <property type="match status" value="1"/>
</dbReference>
<accession>K1S2L8</accession>
<dbReference type="SUPFAM" id="SSF47336">
    <property type="entry name" value="ACP-like"/>
    <property type="match status" value="1"/>
</dbReference>
<evidence type="ECO:0000313" key="2">
    <source>
        <dbReference type="EMBL" id="EKC51918.1"/>
    </source>
</evidence>
<reference evidence="2" key="1">
    <citation type="journal article" date="2013" name="Environ. Microbiol.">
        <title>Microbiota from the distal guts of lean and obese adolescents exhibit partial functional redundancy besides clear differences in community structure.</title>
        <authorList>
            <person name="Ferrer M."/>
            <person name="Ruiz A."/>
            <person name="Lanza F."/>
            <person name="Haange S.B."/>
            <person name="Oberbach A."/>
            <person name="Till H."/>
            <person name="Bargiela R."/>
            <person name="Campoy C."/>
            <person name="Segura M.T."/>
            <person name="Richter M."/>
            <person name="von Bergen M."/>
            <person name="Seifert J."/>
            <person name="Suarez A."/>
        </authorList>
    </citation>
    <scope>NUCLEOTIDE SEQUENCE</scope>
</reference>
<organism evidence="2">
    <name type="scientific">human gut metagenome</name>
    <dbReference type="NCBI Taxonomy" id="408170"/>
    <lineage>
        <taxon>unclassified sequences</taxon>
        <taxon>metagenomes</taxon>
        <taxon>organismal metagenomes</taxon>
    </lineage>
</organism>
<dbReference type="SUPFAM" id="SSF52777">
    <property type="entry name" value="CoA-dependent acyltransferases"/>
    <property type="match status" value="1"/>
</dbReference>
<dbReference type="Pfam" id="PF00550">
    <property type="entry name" value="PP-binding"/>
    <property type="match status" value="1"/>
</dbReference>
<gene>
    <name evidence="2" type="ORF">LEA_17155</name>
</gene>
<proteinExistence type="predicted"/>